<dbReference type="EMBL" id="LAZR01005823">
    <property type="protein sequence ID" value="KKM96876.1"/>
    <property type="molecule type" value="Genomic_DNA"/>
</dbReference>
<feature type="transmembrane region" description="Helical" evidence="1">
    <location>
        <begin position="160"/>
        <end position="185"/>
    </location>
</feature>
<dbReference type="AlphaFoldDB" id="A0A0F9MC17"/>
<feature type="transmembrane region" description="Helical" evidence="1">
    <location>
        <begin position="255"/>
        <end position="279"/>
    </location>
</feature>
<feature type="transmembrane region" description="Helical" evidence="1">
    <location>
        <begin position="108"/>
        <end position="127"/>
    </location>
</feature>
<sequence length="442" mass="49379">MNKKYIIAIVLLIYTLIIFLPPLLHGYVYPNNGDDTAFHLIYFDRLQVEGYSLSNYLGQDMIGKMLLWINKITWFSMDKMYLWFNYIVLWLVGISCFALVSKAIEWKAGLIAIPVVMFMTPSTLNLFDTGAIYDLATVGVIVPLFLLCVVMYAKSRKWEWLVPAVLMAGFAFAFHSMVIGAIFGAESIEPSPHISEFIIKLMGFVVAVVLFVLLAMFIYKPALSSLDKKMMVLLSGLGGLVVLLATFSFSDLTSYSYRFAIDLAIIMALLTACLLGVIVKRANNKMVLVAACALVVAGSIPMWTTYSGYNSAVKPIDMEAIGYVNSLPGEYFSVSSQVAPWIYGRYIDKEYKDGELPYIYRNEPMTQRTTETTPSFWGGNLSHPESTMMPVIDGMGVKVFIEGELEVTVVSEILNMKGYISIDGVGLEHSDNFTIEIKGFFQ</sequence>
<evidence type="ECO:0008006" key="3">
    <source>
        <dbReference type="Google" id="ProtNLM"/>
    </source>
</evidence>
<organism evidence="2">
    <name type="scientific">marine sediment metagenome</name>
    <dbReference type="NCBI Taxonomy" id="412755"/>
    <lineage>
        <taxon>unclassified sequences</taxon>
        <taxon>metagenomes</taxon>
        <taxon>ecological metagenomes</taxon>
    </lineage>
</organism>
<feature type="transmembrane region" description="Helical" evidence="1">
    <location>
        <begin position="5"/>
        <end position="24"/>
    </location>
</feature>
<feature type="transmembrane region" description="Helical" evidence="1">
    <location>
        <begin position="133"/>
        <end position="153"/>
    </location>
</feature>
<feature type="transmembrane region" description="Helical" evidence="1">
    <location>
        <begin position="286"/>
        <end position="306"/>
    </location>
</feature>
<keyword evidence="1" id="KW-0472">Membrane</keyword>
<name>A0A0F9MC17_9ZZZZ</name>
<accession>A0A0F9MC17</accession>
<reference evidence="2" key="1">
    <citation type="journal article" date="2015" name="Nature">
        <title>Complex archaea that bridge the gap between prokaryotes and eukaryotes.</title>
        <authorList>
            <person name="Spang A."/>
            <person name="Saw J.H."/>
            <person name="Jorgensen S.L."/>
            <person name="Zaremba-Niedzwiedzka K."/>
            <person name="Martijn J."/>
            <person name="Lind A.E."/>
            <person name="van Eijk R."/>
            <person name="Schleper C."/>
            <person name="Guy L."/>
            <person name="Ettema T.J."/>
        </authorList>
    </citation>
    <scope>NUCLEOTIDE SEQUENCE</scope>
</reference>
<gene>
    <name evidence="2" type="ORF">LCGC14_1173750</name>
</gene>
<evidence type="ECO:0000313" key="2">
    <source>
        <dbReference type="EMBL" id="KKM96876.1"/>
    </source>
</evidence>
<keyword evidence="1" id="KW-1133">Transmembrane helix</keyword>
<feature type="transmembrane region" description="Helical" evidence="1">
    <location>
        <begin position="231"/>
        <end position="249"/>
    </location>
</feature>
<protein>
    <recommendedName>
        <fullName evidence="3">Glycosyltransferase RgtA/B/C/D-like domain-containing protein</fullName>
    </recommendedName>
</protein>
<keyword evidence="1" id="KW-0812">Transmembrane</keyword>
<feature type="transmembrane region" description="Helical" evidence="1">
    <location>
        <begin position="197"/>
        <end position="219"/>
    </location>
</feature>
<proteinExistence type="predicted"/>
<evidence type="ECO:0000256" key="1">
    <source>
        <dbReference type="SAM" id="Phobius"/>
    </source>
</evidence>
<feature type="transmembrane region" description="Helical" evidence="1">
    <location>
        <begin position="80"/>
        <end position="101"/>
    </location>
</feature>
<comment type="caution">
    <text evidence="2">The sequence shown here is derived from an EMBL/GenBank/DDBJ whole genome shotgun (WGS) entry which is preliminary data.</text>
</comment>